<dbReference type="EC" id="2.5.1.26" evidence="9"/>
<keyword evidence="9" id="KW-0808">Transferase</keyword>
<name>H0EBH9_9ACTN</name>
<feature type="active site" description="Proton donor/acceptor" evidence="4">
    <location>
        <position position="458"/>
    </location>
</feature>
<dbReference type="InterPro" id="IPR016166">
    <property type="entry name" value="FAD-bd_PCMH"/>
</dbReference>
<evidence type="ECO:0000313" key="9">
    <source>
        <dbReference type="EMBL" id="EHN08960.1"/>
    </source>
</evidence>
<dbReference type="EMBL" id="AGUD01000308">
    <property type="protein sequence ID" value="EHN08960.1"/>
    <property type="molecule type" value="Genomic_DNA"/>
</dbReference>
<organism evidence="9 10">
    <name type="scientific">Patulibacter medicamentivorans</name>
    <dbReference type="NCBI Taxonomy" id="1097667"/>
    <lineage>
        <taxon>Bacteria</taxon>
        <taxon>Bacillati</taxon>
        <taxon>Actinomycetota</taxon>
        <taxon>Thermoleophilia</taxon>
        <taxon>Solirubrobacterales</taxon>
        <taxon>Patulibacteraceae</taxon>
        <taxon>Patulibacter</taxon>
    </lineage>
</organism>
<dbReference type="InterPro" id="IPR006094">
    <property type="entry name" value="Oxid_FAD_bind_N"/>
</dbReference>
<reference evidence="9 10" key="1">
    <citation type="journal article" date="2013" name="Biodegradation">
        <title>Quantitative proteomic analysis of ibuprofen-degrading Patulibacter sp. strain I11.</title>
        <authorList>
            <person name="Almeida B."/>
            <person name="Kjeldal H."/>
            <person name="Lolas I."/>
            <person name="Knudsen A.D."/>
            <person name="Carvalho G."/>
            <person name="Nielsen K.L."/>
            <person name="Barreto Crespo M.T."/>
            <person name="Stensballe A."/>
            <person name="Nielsen J.L."/>
        </authorList>
    </citation>
    <scope>NUCLEOTIDE SEQUENCE [LARGE SCALE GENOMIC DNA]</scope>
    <source>
        <strain evidence="9 10">I11</strain>
    </source>
</reference>
<feature type="site" description="Important for enzyme activity" evidence="7">
    <location>
        <position position="321"/>
    </location>
</feature>
<gene>
    <name evidence="9" type="ORF">PAI11_42100</name>
</gene>
<dbReference type="Gene3D" id="3.30.465.10">
    <property type="match status" value="1"/>
</dbReference>
<feature type="binding site" evidence="6">
    <location>
        <begin position="137"/>
        <end position="143"/>
    </location>
    <ligand>
        <name>FAD</name>
        <dbReference type="ChEBI" id="CHEBI:57692"/>
    </ligand>
</feature>
<dbReference type="Gene3D" id="1.10.45.10">
    <property type="entry name" value="Vanillyl-alcohol Oxidase, Chain A, domain 4"/>
    <property type="match status" value="1"/>
</dbReference>
<keyword evidence="3 6" id="KW-0274">FAD</keyword>
<dbReference type="Gene3D" id="3.30.300.330">
    <property type="match status" value="1"/>
</dbReference>
<dbReference type="InterPro" id="IPR004113">
    <property type="entry name" value="FAD-bd_oxidored_4_C"/>
</dbReference>
<dbReference type="SUPFAM" id="SSF56176">
    <property type="entry name" value="FAD-binding/transporter-associated domain-like"/>
    <property type="match status" value="1"/>
</dbReference>
<dbReference type="InterPro" id="IPR016164">
    <property type="entry name" value="FAD-linked_Oxase-like_C"/>
</dbReference>
<evidence type="ECO:0000256" key="3">
    <source>
        <dbReference type="ARBA" id="ARBA00022827"/>
    </source>
</evidence>
<dbReference type="AlphaFoldDB" id="H0EBH9"/>
<proteinExistence type="inferred from homology"/>
<feature type="binding site" evidence="6">
    <location>
        <begin position="270"/>
        <end position="276"/>
    </location>
    <ligand>
        <name>FAD</name>
        <dbReference type="ChEBI" id="CHEBI:57692"/>
    </ligand>
</feature>
<evidence type="ECO:0000256" key="7">
    <source>
        <dbReference type="PIRSR" id="PIRSR625650-4"/>
    </source>
</evidence>
<evidence type="ECO:0000256" key="6">
    <source>
        <dbReference type="PIRSR" id="PIRSR625650-3"/>
    </source>
</evidence>
<dbReference type="Pfam" id="PF02913">
    <property type="entry name" value="FAD-oxidase_C"/>
    <property type="match status" value="1"/>
</dbReference>
<evidence type="ECO:0000256" key="2">
    <source>
        <dbReference type="ARBA" id="ARBA00022630"/>
    </source>
</evidence>
<evidence type="ECO:0000259" key="8">
    <source>
        <dbReference type="PROSITE" id="PS51387"/>
    </source>
</evidence>
<dbReference type="GO" id="GO:0008610">
    <property type="term" value="P:lipid biosynthetic process"/>
    <property type="evidence" value="ECO:0007669"/>
    <property type="project" value="InterPro"/>
</dbReference>
<keyword evidence="2" id="KW-0285">Flavoprotein</keyword>
<dbReference type="GO" id="GO:0071949">
    <property type="term" value="F:FAD binding"/>
    <property type="evidence" value="ECO:0007669"/>
    <property type="project" value="InterPro"/>
</dbReference>
<feature type="binding site" evidence="5">
    <location>
        <position position="397"/>
    </location>
    <ligand>
        <name>substrate</name>
    </ligand>
</feature>
<evidence type="ECO:0000256" key="4">
    <source>
        <dbReference type="PIRSR" id="PIRSR625650-1"/>
    </source>
</evidence>
<dbReference type="PROSITE" id="PS51387">
    <property type="entry name" value="FAD_PCMH"/>
    <property type="match status" value="1"/>
</dbReference>
<dbReference type="RefSeq" id="WP_007578980.1">
    <property type="nucleotide sequence ID" value="NZ_AGUD01000308.1"/>
</dbReference>
<sequence>MTSTRPDHGYPEIAWAGWGDPADAAPLSAALRGLLAQALGVHREGTPVPALDAVRPSPSTLPDAARSALVAAVGAEHVREDDDARLRHTRGRSTPDLLRLREGDVGDAPDAVVLPDTHDQVLAVLAACAAERVAVVPFGGGTSVVGGLEPQREGFAAVIALDLRRMDQLVAVDSISRTVTLEPGLRGPDAEALVAEHGFTIGHHPQSFLWATIGGFAAARSSGQASAGYGRFDEIVVGLRVATPTGTLDLGRAPKSAAGPDLRQLVLGSEGAFGVITGVTVAVQPQPAERVYDGWRFPSFAEGTAALRRLVQDGPRPTVLRLSDEVETALNLARPDEVGQDGASGGVLAIVGFEGTSANVGERRAAAEAVLRELGGTPDADAGPAWEHGRYKGPYLRDALLDAGALVETLETTTFWSNLPALYQAVGDALRESLSAQGTPPVVLAHVSHVYPTGASLYFTVACAQLDDPLAQWRRAKAAANDAIVATGGSISHHHGVGIDHREALAREIGPLGVALLRAAKDAVDPTGILNPGVLVAPAP</sequence>
<evidence type="ECO:0000256" key="5">
    <source>
        <dbReference type="PIRSR" id="PIRSR625650-2"/>
    </source>
</evidence>
<comment type="cofactor">
    <cofactor evidence="6">
        <name>FAD</name>
        <dbReference type="ChEBI" id="CHEBI:57692"/>
    </cofactor>
</comment>
<dbReference type="PANTHER" id="PTHR46568">
    <property type="entry name" value="ALKYLDIHYDROXYACETONEPHOSPHATE SYNTHASE, PEROXISOMAL"/>
    <property type="match status" value="1"/>
</dbReference>
<protein>
    <submittedName>
        <fullName evidence="9">Alkyldihydroxyacetonephosphate synthase</fullName>
        <ecNumber evidence="9">2.5.1.26</ecNumber>
    </submittedName>
</protein>
<dbReference type="PANTHER" id="PTHR46568:SF1">
    <property type="entry name" value="ALKYLDIHYDROXYACETONEPHOSPHATE SYNTHASE, PEROXISOMAL"/>
    <property type="match status" value="1"/>
</dbReference>
<comment type="similarity">
    <text evidence="1">Belongs to the FAD-binding oxidoreductase/transferase type 4 family.</text>
</comment>
<dbReference type="GO" id="GO:0008609">
    <property type="term" value="F:alkylglycerone-phosphate synthase activity"/>
    <property type="evidence" value="ECO:0007669"/>
    <property type="project" value="UniProtKB-EC"/>
</dbReference>
<dbReference type="Proteomes" id="UP000005143">
    <property type="component" value="Unassembled WGS sequence"/>
</dbReference>
<dbReference type="InterPro" id="IPR016169">
    <property type="entry name" value="FAD-bd_PCMH_sub2"/>
</dbReference>
<feature type="domain" description="FAD-binding PCMH-type" evidence="8">
    <location>
        <begin position="105"/>
        <end position="286"/>
    </location>
</feature>
<dbReference type="SUPFAM" id="SSF55103">
    <property type="entry name" value="FAD-linked oxidases, C-terminal domain"/>
    <property type="match status" value="1"/>
</dbReference>
<dbReference type="InterPro" id="IPR036318">
    <property type="entry name" value="FAD-bd_PCMH-like_sf"/>
</dbReference>
<accession>H0EBH9</accession>
<keyword evidence="10" id="KW-1185">Reference proteome</keyword>
<dbReference type="InterPro" id="IPR016171">
    <property type="entry name" value="Vanillyl_alc_oxidase_C-sub2"/>
</dbReference>
<dbReference type="InterPro" id="IPR025650">
    <property type="entry name" value="Alkyl-DHAP_Synthase"/>
</dbReference>
<comment type="caution">
    <text evidence="9">The sequence shown here is derived from an EMBL/GenBank/DDBJ whole genome shotgun (WGS) entry which is preliminary data.</text>
</comment>
<evidence type="ECO:0000313" key="10">
    <source>
        <dbReference type="Proteomes" id="UP000005143"/>
    </source>
</evidence>
<dbReference type="Pfam" id="PF01565">
    <property type="entry name" value="FAD_binding_4"/>
    <property type="match status" value="1"/>
</dbReference>
<evidence type="ECO:0000256" key="1">
    <source>
        <dbReference type="ARBA" id="ARBA00008000"/>
    </source>
</evidence>
<dbReference type="Gene3D" id="3.30.70.3450">
    <property type="match status" value="1"/>
</dbReference>
<dbReference type="PATRIC" id="fig|1097667.3.peg.4175"/>